<protein>
    <recommendedName>
        <fullName evidence="5">Biopolymer transport protein ExbD</fullName>
    </recommendedName>
</protein>
<evidence type="ECO:0000256" key="6">
    <source>
        <dbReference type="ARBA" id="ARBA00022448"/>
    </source>
</evidence>
<keyword evidence="8" id="KW-0997">Cell inner membrane</keyword>
<name>A0A6M0K4U6_9GAMM</name>
<evidence type="ECO:0000256" key="9">
    <source>
        <dbReference type="ARBA" id="ARBA00022692"/>
    </source>
</evidence>
<keyword evidence="6 13" id="KW-0813">Transport</keyword>
<gene>
    <name evidence="15" type="primary">exbD</name>
    <name evidence="15" type="ORF">G3446_23550</name>
</gene>
<feature type="transmembrane region" description="Helical" evidence="14">
    <location>
        <begin position="12"/>
        <end position="30"/>
    </location>
</feature>
<sequence>MKRMDQINVIPFIDIMLVLLAIVLTTATFISEGRLEIRLPESKEQAQQDAERRLEIAIDADGNLYVDAEPLSLEQLTSQLDGLSSDTPVVLRVDAATRFDRFVAIIDELKARQLERLSILTQRS</sequence>
<dbReference type="GO" id="GO:0015031">
    <property type="term" value="P:protein transport"/>
    <property type="evidence" value="ECO:0007669"/>
    <property type="project" value="UniProtKB-KW"/>
</dbReference>
<comment type="subunit">
    <text evidence="4">The accessory proteins ExbB and ExbD seem to form a complex with TonB.</text>
</comment>
<comment type="similarity">
    <text evidence="3 13">Belongs to the ExbD/TolR family.</text>
</comment>
<dbReference type="InterPro" id="IPR014171">
    <property type="entry name" value="TonB_ExbD_2"/>
</dbReference>
<evidence type="ECO:0000313" key="16">
    <source>
        <dbReference type="Proteomes" id="UP000483379"/>
    </source>
</evidence>
<comment type="function">
    <text evidence="1">Involved in the TonB-dependent energy-dependent transport of various receptor-bound substrates.</text>
</comment>
<dbReference type="Gene3D" id="3.30.420.270">
    <property type="match status" value="1"/>
</dbReference>
<keyword evidence="7" id="KW-1003">Cell membrane</keyword>
<dbReference type="GO" id="GO:0022857">
    <property type="term" value="F:transmembrane transporter activity"/>
    <property type="evidence" value="ECO:0007669"/>
    <property type="project" value="InterPro"/>
</dbReference>
<proteinExistence type="inferred from homology"/>
<evidence type="ECO:0000256" key="8">
    <source>
        <dbReference type="ARBA" id="ARBA00022519"/>
    </source>
</evidence>
<dbReference type="Proteomes" id="UP000483379">
    <property type="component" value="Unassembled WGS sequence"/>
</dbReference>
<evidence type="ECO:0000256" key="13">
    <source>
        <dbReference type="RuleBase" id="RU003879"/>
    </source>
</evidence>
<evidence type="ECO:0000256" key="2">
    <source>
        <dbReference type="ARBA" id="ARBA00004249"/>
    </source>
</evidence>
<evidence type="ECO:0000256" key="4">
    <source>
        <dbReference type="ARBA" id="ARBA00011471"/>
    </source>
</evidence>
<dbReference type="Pfam" id="PF02472">
    <property type="entry name" value="ExbD"/>
    <property type="match status" value="1"/>
</dbReference>
<organism evidence="15 16">
    <name type="scientific">Thiorhodococcus minor</name>
    <dbReference type="NCBI Taxonomy" id="57489"/>
    <lineage>
        <taxon>Bacteria</taxon>
        <taxon>Pseudomonadati</taxon>
        <taxon>Pseudomonadota</taxon>
        <taxon>Gammaproteobacteria</taxon>
        <taxon>Chromatiales</taxon>
        <taxon>Chromatiaceae</taxon>
        <taxon>Thiorhodococcus</taxon>
    </lineage>
</organism>
<evidence type="ECO:0000256" key="7">
    <source>
        <dbReference type="ARBA" id="ARBA00022475"/>
    </source>
</evidence>
<comment type="subcellular location">
    <subcellularLocation>
        <location evidence="2">Cell inner membrane</location>
        <topology evidence="2">Single-pass type II membrane protein</topology>
    </subcellularLocation>
    <subcellularLocation>
        <location evidence="13">Cell membrane</location>
        <topology evidence="13">Single-pass type II membrane protein</topology>
    </subcellularLocation>
</comment>
<evidence type="ECO:0000256" key="10">
    <source>
        <dbReference type="ARBA" id="ARBA00022927"/>
    </source>
</evidence>
<dbReference type="PANTHER" id="PTHR30558:SF12">
    <property type="entry name" value="BIOPOLYMER TRANSPORT PROTEIN EXBD"/>
    <property type="match status" value="1"/>
</dbReference>
<keyword evidence="12 14" id="KW-0472">Membrane</keyword>
<keyword evidence="10 13" id="KW-0653">Protein transport</keyword>
<dbReference type="PANTHER" id="PTHR30558">
    <property type="entry name" value="EXBD MEMBRANE COMPONENT OF PMF-DRIVEN MACROMOLECULE IMPORT SYSTEM"/>
    <property type="match status" value="1"/>
</dbReference>
<evidence type="ECO:0000256" key="1">
    <source>
        <dbReference type="ARBA" id="ARBA00003540"/>
    </source>
</evidence>
<reference evidence="15 16" key="1">
    <citation type="submission" date="2020-02" db="EMBL/GenBank/DDBJ databases">
        <title>Genome sequences of Thiorhodococcus mannitoliphagus and Thiorhodococcus minor, purple sulfur photosynthetic bacteria in the gammaproteobacterial family, Chromatiaceae.</title>
        <authorList>
            <person name="Aviles F.A."/>
            <person name="Meyer T.E."/>
            <person name="Kyndt J.A."/>
        </authorList>
    </citation>
    <scope>NUCLEOTIDE SEQUENCE [LARGE SCALE GENOMIC DNA]</scope>
    <source>
        <strain evidence="15 16">DSM 11518</strain>
    </source>
</reference>
<evidence type="ECO:0000256" key="5">
    <source>
        <dbReference type="ARBA" id="ARBA00022090"/>
    </source>
</evidence>
<comment type="caution">
    <text evidence="15">The sequence shown here is derived from an EMBL/GenBank/DDBJ whole genome shotgun (WGS) entry which is preliminary data.</text>
</comment>
<evidence type="ECO:0000256" key="3">
    <source>
        <dbReference type="ARBA" id="ARBA00005811"/>
    </source>
</evidence>
<evidence type="ECO:0000256" key="11">
    <source>
        <dbReference type="ARBA" id="ARBA00022989"/>
    </source>
</evidence>
<evidence type="ECO:0000256" key="12">
    <source>
        <dbReference type="ARBA" id="ARBA00023136"/>
    </source>
</evidence>
<dbReference type="InterPro" id="IPR003400">
    <property type="entry name" value="ExbD"/>
</dbReference>
<evidence type="ECO:0000313" key="15">
    <source>
        <dbReference type="EMBL" id="NEV64806.1"/>
    </source>
</evidence>
<keyword evidence="11 14" id="KW-1133">Transmembrane helix</keyword>
<dbReference type="GO" id="GO:0005886">
    <property type="term" value="C:plasma membrane"/>
    <property type="evidence" value="ECO:0007669"/>
    <property type="project" value="UniProtKB-SubCell"/>
</dbReference>
<evidence type="ECO:0000256" key="14">
    <source>
        <dbReference type="SAM" id="Phobius"/>
    </source>
</evidence>
<keyword evidence="9 13" id="KW-0812">Transmembrane</keyword>
<dbReference type="NCBIfam" id="TIGR02804">
    <property type="entry name" value="ExbD_2"/>
    <property type="match status" value="1"/>
</dbReference>
<accession>A0A6M0K4U6</accession>
<dbReference type="AlphaFoldDB" id="A0A6M0K4U6"/>
<keyword evidence="16" id="KW-1185">Reference proteome</keyword>
<dbReference type="EMBL" id="JAAIJQ010000113">
    <property type="protein sequence ID" value="NEV64806.1"/>
    <property type="molecule type" value="Genomic_DNA"/>
</dbReference>